<comment type="caution">
    <text evidence="7">The sequence shown here is derived from an EMBL/GenBank/DDBJ whole genome shotgun (WGS) entry which is preliminary data.</text>
</comment>
<sequence>MKAIVHFLFSKAMSKRDQNREARRRAILEAAKQHFADRGFHATGMADIAAASGVTPANLYRYFPAKEAIVCAIADQQREAVAAVTAAALARPDPLAALDALLVHYLTEAQDRTQSRLWLEILAETARNDRVRAAIALDDEAVKAGFATLIARAAARGDCRPGLDVQATTVFLIALIDGAVGRMAIEPDFDLARATATFLDLIHKALAP</sequence>
<keyword evidence="2" id="KW-0805">Transcription regulation</keyword>
<keyword evidence="8" id="KW-1185">Reference proteome</keyword>
<dbReference type="GO" id="GO:0003700">
    <property type="term" value="F:DNA-binding transcription factor activity"/>
    <property type="evidence" value="ECO:0007669"/>
    <property type="project" value="TreeGrafter"/>
</dbReference>
<name>A0A317E019_9PROT</name>
<evidence type="ECO:0000313" key="7">
    <source>
        <dbReference type="EMBL" id="PWR19774.1"/>
    </source>
</evidence>
<dbReference type="InterPro" id="IPR050109">
    <property type="entry name" value="HTH-type_TetR-like_transc_reg"/>
</dbReference>
<dbReference type="PROSITE" id="PS50977">
    <property type="entry name" value="HTH_TETR_2"/>
    <property type="match status" value="1"/>
</dbReference>
<dbReference type="Proteomes" id="UP000246077">
    <property type="component" value="Unassembled WGS sequence"/>
</dbReference>
<keyword evidence="3 5" id="KW-0238">DNA-binding</keyword>
<keyword evidence="4" id="KW-0804">Transcription</keyword>
<dbReference type="GO" id="GO:0000976">
    <property type="term" value="F:transcription cis-regulatory region binding"/>
    <property type="evidence" value="ECO:0007669"/>
    <property type="project" value="TreeGrafter"/>
</dbReference>
<evidence type="ECO:0000256" key="4">
    <source>
        <dbReference type="ARBA" id="ARBA00023163"/>
    </source>
</evidence>
<evidence type="ECO:0000256" key="2">
    <source>
        <dbReference type="ARBA" id="ARBA00023015"/>
    </source>
</evidence>
<evidence type="ECO:0000259" key="6">
    <source>
        <dbReference type="PROSITE" id="PS50977"/>
    </source>
</evidence>
<evidence type="ECO:0000256" key="1">
    <source>
        <dbReference type="ARBA" id="ARBA00022491"/>
    </source>
</evidence>
<feature type="domain" description="HTH tetR-type" evidence="6">
    <location>
        <begin position="21"/>
        <end position="81"/>
    </location>
</feature>
<feature type="DNA-binding region" description="H-T-H motif" evidence="5">
    <location>
        <begin position="44"/>
        <end position="63"/>
    </location>
</feature>
<evidence type="ECO:0000313" key="8">
    <source>
        <dbReference type="Proteomes" id="UP000246077"/>
    </source>
</evidence>
<dbReference type="Gene3D" id="1.10.357.10">
    <property type="entry name" value="Tetracycline Repressor, domain 2"/>
    <property type="match status" value="1"/>
</dbReference>
<dbReference type="PANTHER" id="PTHR30055:SF226">
    <property type="entry name" value="HTH-TYPE TRANSCRIPTIONAL REGULATOR PKSA"/>
    <property type="match status" value="1"/>
</dbReference>
<protein>
    <submittedName>
        <fullName evidence="7">TetR family transcriptional regulator</fullName>
    </submittedName>
</protein>
<dbReference type="OrthoDB" id="9802802at2"/>
<reference evidence="8" key="1">
    <citation type="submission" date="2018-05" db="EMBL/GenBank/DDBJ databases">
        <title>Zavarzinia sp. HR-AS.</title>
        <authorList>
            <person name="Lee Y."/>
            <person name="Jeon C.O."/>
        </authorList>
    </citation>
    <scope>NUCLEOTIDE SEQUENCE [LARGE SCALE GENOMIC DNA]</scope>
    <source>
        <strain evidence="8">DSM 1231</strain>
    </source>
</reference>
<dbReference type="SUPFAM" id="SSF46689">
    <property type="entry name" value="Homeodomain-like"/>
    <property type="match status" value="1"/>
</dbReference>
<dbReference type="Gene3D" id="1.10.10.60">
    <property type="entry name" value="Homeodomain-like"/>
    <property type="match status" value="1"/>
</dbReference>
<dbReference type="SUPFAM" id="SSF48498">
    <property type="entry name" value="Tetracyclin repressor-like, C-terminal domain"/>
    <property type="match status" value="1"/>
</dbReference>
<proteinExistence type="predicted"/>
<dbReference type="Pfam" id="PF13977">
    <property type="entry name" value="TetR_C_6"/>
    <property type="match status" value="1"/>
</dbReference>
<dbReference type="InterPro" id="IPR001647">
    <property type="entry name" value="HTH_TetR"/>
</dbReference>
<dbReference type="InterPro" id="IPR036271">
    <property type="entry name" value="Tet_transcr_reg_TetR-rel_C_sf"/>
</dbReference>
<dbReference type="PANTHER" id="PTHR30055">
    <property type="entry name" value="HTH-TYPE TRANSCRIPTIONAL REGULATOR RUTR"/>
    <property type="match status" value="1"/>
</dbReference>
<evidence type="ECO:0000256" key="5">
    <source>
        <dbReference type="PROSITE-ProRule" id="PRU00335"/>
    </source>
</evidence>
<keyword evidence="1" id="KW-0678">Repressor</keyword>
<dbReference type="InterPro" id="IPR039538">
    <property type="entry name" value="BetI_C"/>
</dbReference>
<evidence type="ECO:0000256" key="3">
    <source>
        <dbReference type="ARBA" id="ARBA00023125"/>
    </source>
</evidence>
<dbReference type="EMBL" id="QGLF01000004">
    <property type="protein sequence ID" value="PWR19774.1"/>
    <property type="molecule type" value="Genomic_DNA"/>
</dbReference>
<accession>A0A317E019</accession>
<organism evidence="7 8">
    <name type="scientific">Zavarzinia compransoris</name>
    <dbReference type="NCBI Taxonomy" id="1264899"/>
    <lineage>
        <taxon>Bacteria</taxon>
        <taxon>Pseudomonadati</taxon>
        <taxon>Pseudomonadota</taxon>
        <taxon>Alphaproteobacteria</taxon>
        <taxon>Rhodospirillales</taxon>
        <taxon>Zavarziniaceae</taxon>
        <taxon>Zavarzinia</taxon>
    </lineage>
</organism>
<dbReference type="AlphaFoldDB" id="A0A317E019"/>
<dbReference type="InterPro" id="IPR009057">
    <property type="entry name" value="Homeodomain-like_sf"/>
</dbReference>
<dbReference type="PRINTS" id="PR00455">
    <property type="entry name" value="HTHTETR"/>
</dbReference>
<gene>
    <name evidence="7" type="ORF">DKG75_15040</name>
</gene>
<dbReference type="Pfam" id="PF00440">
    <property type="entry name" value="TetR_N"/>
    <property type="match status" value="1"/>
</dbReference>